<organism evidence="6 7">
    <name type="scientific">Streptomyces yaanensis</name>
    <dbReference type="NCBI Taxonomy" id="1142239"/>
    <lineage>
        <taxon>Bacteria</taxon>
        <taxon>Bacillati</taxon>
        <taxon>Actinomycetota</taxon>
        <taxon>Actinomycetes</taxon>
        <taxon>Kitasatosporales</taxon>
        <taxon>Streptomycetaceae</taxon>
        <taxon>Streptomyces</taxon>
    </lineage>
</organism>
<dbReference type="Pfam" id="PF01494">
    <property type="entry name" value="FAD_binding_3"/>
    <property type="match status" value="1"/>
</dbReference>
<keyword evidence="3" id="KW-0274">FAD</keyword>
<accession>A0ABV7SI12</accession>
<keyword evidence="6" id="KW-0560">Oxidoreductase</keyword>
<dbReference type="RefSeq" id="WP_310775157.1">
    <property type="nucleotide sequence ID" value="NZ_JBHRWR010000017.1"/>
</dbReference>
<dbReference type="GO" id="GO:0004497">
    <property type="term" value="F:monooxygenase activity"/>
    <property type="evidence" value="ECO:0007669"/>
    <property type="project" value="UniProtKB-KW"/>
</dbReference>
<protein>
    <submittedName>
        <fullName evidence="6">FAD-dependent monooxygenase</fullName>
    </submittedName>
</protein>
<dbReference type="Pfam" id="PF21274">
    <property type="entry name" value="Rng_hyd_C"/>
    <property type="match status" value="1"/>
</dbReference>
<gene>
    <name evidence="6" type="ORF">ACFOZ0_22595</name>
</gene>
<dbReference type="PRINTS" id="PR00420">
    <property type="entry name" value="RNGMNOXGNASE"/>
</dbReference>
<evidence type="ECO:0000313" key="7">
    <source>
        <dbReference type="Proteomes" id="UP001595701"/>
    </source>
</evidence>
<keyword evidence="6" id="KW-0503">Monooxygenase</keyword>
<dbReference type="Proteomes" id="UP001595701">
    <property type="component" value="Unassembled WGS sequence"/>
</dbReference>
<feature type="domain" description="FAD-binding" evidence="5">
    <location>
        <begin position="6"/>
        <end position="360"/>
    </location>
</feature>
<evidence type="ECO:0000259" key="5">
    <source>
        <dbReference type="Pfam" id="PF01494"/>
    </source>
</evidence>
<dbReference type="PANTHER" id="PTHR43004">
    <property type="entry name" value="TRK SYSTEM POTASSIUM UPTAKE PROTEIN"/>
    <property type="match status" value="1"/>
</dbReference>
<comment type="cofactor">
    <cofactor evidence="1">
        <name>FAD</name>
        <dbReference type="ChEBI" id="CHEBI:57692"/>
    </cofactor>
</comment>
<keyword evidence="2" id="KW-0285">Flavoprotein</keyword>
<dbReference type="InterPro" id="IPR050641">
    <property type="entry name" value="RIFMO-like"/>
</dbReference>
<dbReference type="InterPro" id="IPR002938">
    <property type="entry name" value="FAD-bd"/>
</dbReference>
<name>A0ABV7SI12_9ACTN</name>
<dbReference type="Gene3D" id="3.30.9.10">
    <property type="entry name" value="D-Amino Acid Oxidase, subunit A, domain 2"/>
    <property type="match status" value="1"/>
</dbReference>
<evidence type="ECO:0000256" key="4">
    <source>
        <dbReference type="SAM" id="MobiDB-lite"/>
    </source>
</evidence>
<dbReference type="PANTHER" id="PTHR43004:SF19">
    <property type="entry name" value="BINDING MONOOXYGENASE, PUTATIVE (JCVI)-RELATED"/>
    <property type="match status" value="1"/>
</dbReference>
<comment type="caution">
    <text evidence="6">The sequence shown here is derived from an EMBL/GenBank/DDBJ whole genome shotgun (WGS) entry which is preliminary data.</text>
</comment>
<dbReference type="Gene3D" id="3.50.50.60">
    <property type="entry name" value="FAD/NAD(P)-binding domain"/>
    <property type="match status" value="1"/>
</dbReference>
<dbReference type="InterPro" id="IPR036188">
    <property type="entry name" value="FAD/NAD-bd_sf"/>
</dbReference>
<feature type="region of interest" description="Disordered" evidence="4">
    <location>
        <begin position="399"/>
        <end position="425"/>
    </location>
</feature>
<evidence type="ECO:0000256" key="2">
    <source>
        <dbReference type="ARBA" id="ARBA00022630"/>
    </source>
</evidence>
<evidence type="ECO:0000256" key="3">
    <source>
        <dbReference type="ARBA" id="ARBA00022827"/>
    </source>
</evidence>
<reference evidence="7" key="1">
    <citation type="journal article" date="2019" name="Int. J. Syst. Evol. Microbiol.">
        <title>The Global Catalogue of Microorganisms (GCM) 10K type strain sequencing project: providing services to taxonomists for standard genome sequencing and annotation.</title>
        <authorList>
            <consortium name="The Broad Institute Genomics Platform"/>
            <consortium name="The Broad Institute Genome Sequencing Center for Infectious Disease"/>
            <person name="Wu L."/>
            <person name="Ma J."/>
        </authorList>
    </citation>
    <scope>NUCLEOTIDE SEQUENCE [LARGE SCALE GENOMIC DNA]</scope>
    <source>
        <strain evidence="7">CGMCC 4.7035</strain>
    </source>
</reference>
<evidence type="ECO:0000313" key="6">
    <source>
        <dbReference type="EMBL" id="MFC3576022.1"/>
    </source>
</evidence>
<dbReference type="SUPFAM" id="SSF51905">
    <property type="entry name" value="FAD/NAD(P)-binding domain"/>
    <property type="match status" value="1"/>
</dbReference>
<proteinExistence type="predicted"/>
<dbReference type="EMBL" id="JBHRWR010000017">
    <property type="protein sequence ID" value="MFC3576022.1"/>
    <property type="molecule type" value="Genomic_DNA"/>
</dbReference>
<evidence type="ECO:0000256" key="1">
    <source>
        <dbReference type="ARBA" id="ARBA00001974"/>
    </source>
</evidence>
<sequence length="534" mass="57190">MADETTDVLIVGGSMVGLAQALFLAQQGIRPLVVERHAEISAHPRAQAASPRTMELMRALGLEEAVRANENPHAHYGDVLQAESLAGAELGRFDGPFRHDPADVGSTGWTLIGQDRFEPVLRARAEELGADIRFATEMTDFTQDDEGVTVVLRDLREGAGAAERTVRARYLIAADGFRARARDRLGIGHHGQGVFGRQMNIVFHADLDPYVAGRTFFLCFVSNDRVKGVLGKLGGEDSDRWVLAPSLPPGTSHEEYGTEDCVALVRAAVGVPDLPVRIESATSWEIAAWVADRFRSGRVLLAGDCAHVMPPTGGFGGNMGVQDAHNLAWKLALVLRGQAGPALLDSYEQERALIAEFTVDQGVIRYLQRSGLDEAAAARHRPETTVLFGHVYRSGAVLGEDGPDDGAPVEDPTTPSGRPGTRAPHVPVVRAGKEVPLHDLLDGGFWLLTGPDGGAWESACSAVGLPSGVAFHRVGAEEPAQTVERFLARYGIGASGAVLVRPDGFIAWRTAHLPPRPARTLSEVVDRVLARTVG</sequence>
<keyword evidence="7" id="KW-1185">Reference proteome</keyword>
<dbReference type="Gene3D" id="3.40.30.120">
    <property type="match status" value="1"/>
</dbReference>